<accession>A0A1M6UB48</accession>
<keyword evidence="4" id="KW-0031">Aminopeptidase</keyword>
<evidence type="ECO:0000256" key="2">
    <source>
        <dbReference type="SAM" id="SignalP"/>
    </source>
</evidence>
<evidence type="ECO:0000313" key="4">
    <source>
        <dbReference type="EMBL" id="SHK66403.1"/>
    </source>
</evidence>
<dbReference type="PANTHER" id="PTHR42776">
    <property type="entry name" value="SERINE PEPTIDASE S9 FAMILY MEMBER"/>
    <property type="match status" value="1"/>
</dbReference>
<dbReference type="SUPFAM" id="SSF82171">
    <property type="entry name" value="DPP6 N-terminal domain-like"/>
    <property type="match status" value="1"/>
</dbReference>
<dbReference type="Pfam" id="PF00326">
    <property type="entry name" value="Peptidase_S9"/>
    <property type="match status" value="1"/>
</dbReference>
<dbReference type="RefSeq" id="WP_072715481.1">
    <property type="nucleotide sequence ID" value="NZ_FRAU01000005.1"/>
</dbReference>
<dbReference type="AlphaFoldDB" id="A0A1M6UB48"/>
<evidence type="ECO:0000259" key="3">
    <source>
        <dbReference type="Pfam" id="PF00326"/>
    </source>
</evidence>
<keyword evidence="4" id="KW-0645">Protease</keyword>
<proteinExistence type="predicted"/>
<feature type="signal peptide" evidence="2">
    <location>
        <begin position="1"/>
        <end position="19"/>
    </location>
</feature>
<keyword evidence="2" id="KW-0732">Signal</keyword>
<dbReference type="SUPFAM" id="SSF53474">
    <property type="entry name" value="alpha/beta-Hydrolases"/>
    <property type="match status" value="1"/>
</dbReference>
<dbReference type="PANTHER" id="PTHR42776:SF27">
    <property type="entry name" value="DIPEPTIDYL PEPTIDASE FAMILY MEMBER 6"/>
    <property type="match status" value="1"/>
</dbReference>
<dbReference type="Gene3D" id="2.120.10.30">
    <property type="entry name" value="TolB, C-terminal domain"/>
    <property type="match status" value="1"/>
</dbReference>
<dbReference type="Pfam" id="PF11306">
    <property type="entry name" value="DUF3108"/>
    <property type="match status" value="1"/>
</dbReference>
<name>A0A1M6UB48_9BACT</name>
<dbReference type="OrthoDB" id="108903at2"/>
<keyword evidence="1" id="KW-0378">Hydrolase</keyword>
<dbReference type="Proteomes" id="UP000185812">
    <property type="component" value="Unassembled WGS sequence"/>
</dbReference>
<dbReference type="GO" id="GO:0004177">
    <property type="term" value="F:aminopeptidase activity"/>
    <property type="evidence" value="ECO:0007669"/>
    <property type="project" value="UniProtKB-KW"/>
</dbReference>
<dbReference type="GO" id="GO:0006508">
    <property type="term" value="P:proteolysis"/>
    <property type="evidence" value="ECO:0007669"/>
    <property type="project" value="InterPro"/>
</dbReference>
<dbReference type="EMBL" id="FRAU01000005">
    <property type="protein sequence ID" value="SHK66403.1"/>
    <property type="molecule type" value="Genomic_DNA"/>
</dbReference>
<protein>
    <submittedName>
        <fullName evidence="4">Dipeptidyl aminopeptidase/acylaminoacyl peptidase</fullName>
    </submittedName>
</protein>
<keyword evidence="5" id="KW-1185">Reference proteome</keyword>
<organism evidence="4 5">
    <name type="scientific">Rhodothermus profundi</name>
    <dbReference type="NCBI Taxonomy" id="633813"/>
    <lineage>
        <taxon>Bacteria</taxon>
        <taxon>Pseudomonadati</taxon>
        <taxon>Rhodothermota</taxon>
        <taxon>Rhodothermia</taxon>
        <taxon>Rhodothermales</taxon>
        <taxon>Rhodothermaceae</taxon>
        <taxon>Rhodothermus</taxon>
    </lineage>
</organism>
<dbReference type="GO" id="GO:0004252">
    <property type="term" value="F:serine-type endopeptidase activity"/>
    <property type="evidence" value="ECO:0007669"/>
    <property type="project" value="TreeGrafter"/>
</dbReference>
<dbReference type="InterPro" id="IPR011042">
    <property type="entry name" value="6-blade_b-propeller_TolB-like"/>
</dbReference>
<evidence type="ECO:0000313" key="5">
    <source>
        <dbReference type="Proteomes" id="UP000185812"/>
    </source>
</evidence>
<dbReference type="Gene3D" id="3.40.50.1820">
    <property type="entry name" value="alpha/beta hydrolase"/>
    <property type="match status" value="1"/>
</dbReference>
<dbReference type="InterPro" id="IPR029058">
    <property type="entry name" value="AB_hydrolase_fold"/>
</dbReference>
<evidence type="ECO:0000256" key="1">
    <source>
        <dbReference type="ARBA" id="ARBA00022801"/>
    </source>
</evidence>
<sequence>MSRWLLLVAMLGFTATMQAQVPPRPYLDQLPPLLDRELFFGDPEISGAQLSPDGRWLTFLKPYNGVRNIWIKGIDEPFEAARPLTADERPVPGYFWSEDSRYVLYVQDKGGDENFHVYAVDPTLPPDPETGVPPARNLTPYENTRAIIYAVPEATPGQILVGLNDRDPRWHDVYRLDLATGERTLVLKNEQELAGFTFDLEGRLRLATRITEDGSTEILRVDGETLTPVYTCSVEEACSPLRFHRDGRRVYLITNRGDRDLTELVLFDPETGAETFVERDPEGEVDFGGAVFSDRTEELVATYYVGDRLRIYPKTEELAQDLAFLRTRLPEGELYLGATTEDERLMLVTVQRDVDPGAVYLYDRQQRKVQLLYRSRPELPSEHLAPMQAIRYRARDGVEIPAYLTLPKGVEPKGLSAVVLVHGGPWARDTWGYDPFAQFLANRGYAVLQPNFRGSAGYGKAFLNAGNKQWGTGVMQHDVTDGVRYLIEQGIADPNYIAIMGGSYGGYATLAGLTFTPELYAAGVSIVGPSNLLTLLKTIPPYWAAVRRIFDTRVGNPDDPADRERLKAQSPFYHADRIRAPLLVIQGANDPRVKKTESDQIVVAARDNGVEVAYMVAPDEGHGFRDEMNRLAMIAEIERFLARHLGGRYQKEMSPELEAHLASLMVDPATVTLPDTLALAQAQRAALPEADGSQIRPATMRYETTIQVQGQQFTLSSERTVQAAWLDGRAVWMVVNHVRMPMGETSDTTWVDRRTLHPIRRVARGMGSLVLHYAADRISGRLQTPMGSMAIDQKLEAPVVGDGSAFDLYVAGLPLREGFEATLRVFDPQQQEVRPVKLQVTGTQTLETPAGTFEVYVVQIEMLDGGPGSGTLYVRREAPHYSVITEQQLPAQMGGGTAVTRLIALELE</sequence>
<dbReference type="InterPro" id="IPR021457">
    <property type="entry name" value="DUF3108"/>
</dbReference>
<gene>
    <name evidence="4" type="ORF">SAMN04488087_1625</name>
</gene>
<reference evidence="5" key="1">
    <citation type="submission" date="2016-11" db="EMBL/GenBank/DDBJ databases">
        <authorList>
            <person name="Varghese N."/>
            <person name="Submissions S."/>
        </authorList>
    </citation>
    <scope>NUCLEOTIDE SEQUENCE [LARGE SCALE GENOMIC DNA]</scope>
    <source>
        <strain evidence="5">DSM 22212</strain>
    </source>
</reference>
<feature type="domain" description="Peptidase S9 prolyl oligopeptidase catalytic" evidence="3">
    <location>
        <begin position="437"/>
        <end position="647"/>
    </location>
</feature>
<dbReference type="STRING" id="633813.SAMN04488087_1625"/>
<feature type="chain" id="PRO_5012884131" evidence="2">
    <location>
        <begin position="20"/>
        <end position="908"/>
    </location>
</feature>
<dbReference type="InterPro" id="IPR001375">
    <property type="entry name" value="Peptidase_S9_cat"/>
</dbReference>